<name>A0A5F1Z4F9_9LEPT</name>
<feature type="transmembrane region" description="Helical" evidence="1">
    <location>
        <begin position="204"/>
        <end position="226"/>
    </location>
</feature>
<evidence type="ECO:0000313" key="2">
    <source>
        <dbReference type="EMBL" id="TGK91237.1"/>
    </source>
</evidence>
<feature type="transmembrane region" description="Helical" evidence="1">
    <location>
        <begin position="150"/>
        <end position="171"/>
    </location>
</feature>
<dbReference type="Proteomes" id="UP000297891">
    <property type="component" value="Unassembled WGS sequence"/>
</dbReference>
<keyword evidence="3" id="KW-1185">Reference proteome</keyword>
<sequence>MIEIYLLRAVLIFGYIIGPFFTNHFFLKNRKIYSFFHIVSIIIIIFAILFRIPQLNIVWLFFCGFGIILLLKIHWSRLLQDYTWTKLIPLGFSFLSAIWFFSGSNHVNLLGYNEIWSYYAAIHGCFIGWLFLMGVTVLLERNPESKIYPILILCIVILFLMIAFGIFGNLVLKKMGVIGYSVLLPFSLIYRGQGIRCQNPISKYLFRCSFIFLCFTLLLALLHEFYSEFPKFIYGIPMMVLVHGSLNSIIVIPCFLGSLLMDEIK</sequence>
<organism evidence="2 3">
    <name type="scientific">Leptospira brenneri</name>
    <dbReference type="NCBI Taxonomy" id="2023182"/>
    <lineage>
        <taxon>Bacteria</taxon>
        <taxon>Pseudomonadati</taxon>
        <taxon>Spirochaetota</taxon>
        <taxon>Spirochaetia</taxon>
        <taxon>Leptospirales</taxon>
        <taxon>Leptospiraceae</taxon>
        <taxon>Leptospira</taxon>
    </lineage>
</organism>
<dbReference type="RefSeq" id="WP_135677065.1">
    <property type="nucleotide sequence ID" value="NZ_RQFP01000014.1"/>
</dbReference>
<feature type="transmembrane region" description="Helical" evidence="1">
    <location>
        <begin position="116"/>
        <end position="138"/>
    </location>
</feature>
<comment type="caution">
    <text evidence="2">The sequence shown here is derived from an EMBL/GenBank/DDBJ whole genome shotgun (WGS) entry which is preliminary data.</text>
</comment>
<keyword evidence="1" id="KW-1133">Transmembrane helix</keyword>
<proteinExistence type="predicted"/>
<keyword evidence="1" id="KW-0812">Transmembrane</keyword>
<accession>A0A5F1Z4F9</accession>
<dbReference type="Pfam" id="PF14158">
    <property type="entry name" value="YndJ"/>
    <property type="match status" value="1"/>
</dbReference>
<feature type="transmembrane region" description="Helical" evidence="1">
    <location>
        <begin position="33"/>
        <end position="52"/>
    </location>
</feature>
<feature type="transmembrane region" description="Helical" evidence="1">
    <location>
        <begin position="6"/>
        <end position="26"/>
    </location>
</feature>
<keyword evidence="1" id="KW-0472">Membrane</keyword>
<protein>
    <submittedName>
        <fullName evidence="2">Uncharacterized protein</fullName>
    </submittedName>
</protein>
<feature type="transmembrane region" description="Helical" evidence="1">
    <location>
        <begin position="177"/>
        <end position="192"/>
    </location>
</feature>
<gene>
    <name evidence="2" type="ORF">EHQ30_13455</name>
</gene>
<evidence type="ECO:0000256" key="1">
    <source>
        <dbReference type="SAM" id="Phobius"/>
    </source>
</evidence>
<dbReference type="EMBL" id="RQFP01000014">
    <property type="protein sequence ID" value="TGK91237.1"/>
    <property type="molecule type" value="Genomic_DNA"/>
</dbReference>
<feature type="transmembrane region" description="Helical" evidence="1">
    <location>
        <begin position="232"/>
        <end position="260"/>
    </location>
</feature>
<feature type="transmembrane region" description="Helical" evidence="1">
    <location>
        <begin position="58"/>
        <end position="75"/>
    </location>
</feature>
<dbReference type="OrthoDB" id="9785438at2"/>
<reference evidence="2" key="1">
    <citation type="journal article" date="2019" name="PLoS Negl. Trop. Dis.">
        <title>Revisiting the worldwide diversity of Leptospira species in the environment.</title>
        <authorList>
            <person name="Vincent A.T."/>
            <person name="Schiettekatte O."/>
            <person name="Bourhy P."/>
            <person name="Veyrier F.J."/>
            <person name="Picardeau M."/>
        </authorList>
    </citation>
    <scope>NUCLEOTIDE SEQUENCE [LARGE SCALE GENOMIC DNA]</scope>
    <source>
        <strain evidence="2">201800277</strain>
    </source>
</reference>
<feature type="transmembrane region" description="Helical" evidence="1">
    <location>
        <begin position="87"/>
        <end position="104"/>
    </location>
</feature>
<dbReference type="AlphaFoldDB" id="A0A5F1Z4F9"/>
<dbReference type="InterPro" id="IPR025450">
    <property type="entry name" value="YndJ-like"/>
</dbReference>
<evidence type="ECO:0000313" key="3">
    <source>
        <dbReference type="Proteomes" id="UP000297891"/>
    </source>
</evidence>